<name>A0A979FHT1_HYAAZ</name>
<dbReference type="Proteomes" id="UP000694843">
    <property type="component" value="Unplaced"/>
</dbReference>
<evidence type="ECO:0000313" key="3">
    <source>
        <dbReference type="RefSeq" id="XP_047735874.1"/>
    </source>
</evidence>
<feature type="region of interest" description="Disordered" evidence="1">
    <location>
        <begin position="666"/>
        <end position="769"/>
    </location>
</feature>
<dbReference type="GeneID" id="125177692"/>
<feature type="compositionally biased region" description="Low complexity" evidence="1">
    <location>
        <begin position="703"/>
        <end position="717"/>
    </location>
</feature>
<sequence>MSSLTFYSSRSSSGCLAPSRTSFMSPPNSCHVPRPTLSNAPLYHNFSSRPEGSKRILHLERGRRNFLRDSTRRKKSSSFPRTSLAPVSEEGVTNAAFSGGPERVIVKAKIVEPFRVKRFSESGATEADLLTLSESDEGDLNNDEFPVATKPTVLHKSSDANYTSRELSLNDLCIEDYRNGNDEYAKFLPRNVCIRSRSLPTTNSRNTNSTSFDDQPLKTELSCNNNYLSPTEMTLSRGDKISHCPEKSAVGRTPPKPGNMFTKLTGLIEPAYKNTRESKTDVLKGMEEAKNAAKNAAYYNALKMLRTGTMNTNYNQSGSINSRFNYDIKSAPAKTIASAGSFKSESMFSDRYTHVLTPEEMNARREWAEMQKRKAKMREDFFRIPYEECNREVIMGRLGGRFSKSEPKLNTLKSEVRKNQIIVKENSKRDSAPIWKTTVRSLSPDFSRRYSGSLDRSQQSQNVVDRSYFESDNAKCSFNRREVDSSASDEDRNIVTDSDSTSAKIVSRTNELFGYISNTSVERPLEDSGRKNLNEIFKKVMHNNSNSPRPVPLPRSSISSLVSGEKAVEEENDASQRIGSQKTTTDIRRETAELQMRCNLDKSHHTISLTSQQHRAGPNVIVTRYKVPSIPYKEQWEWTRKYHLNGLSLEAQNFETSKPNRNFYVFNGSNQPAKLESSSQTSHNNSSSEDSTILCASNHVFESSAQSPSPSSGYDSSAHAGSPSPMPSPDYNFMQTGPYESETSQNFFSSPPRVCSVKDKSRDKTSTPCIENYTISPSVRRKASRGDSFSSDYMISPTLDNDDWSEITVTPACKSADQDCSSTSSSSGCYSGASSPTPLASGASVPSHRRVATHRQLPTAL</sequence>
<accession>A0A979FHT1</accession>
<evidence type="ECO:0000313" key="2">
    <source>
        <dbReference type="Proteomes" id="UP000694843"/>
    </source>
</evidence>
<feature type="region of interest" description="Disordered" evidence="1">
    <location>
        <begin position="1"/>
        <end position="27"/>
    </location>
</feature>
<feature type="compositionally biased region" description="Basic and acidic residues" evidence="1">
    <location>
        <begin position="756"/>
        <end position="765"/>
    </location>
</feature>
<gene>
    <name evidence="3" type="primary">LOC125177692</name>
</gene>
<dbReference type="AlphaFoldDB" id="A0A979FHT1"/>
<protein>
    <submittedName>
        <fullName evidence="3">Uncharacterized protein LOC125177692</fullName>
    </submittedName>
</protein>
<proteinExistence type="predicted"/>
<dbReference type="OrthoDB" id="6366477at2759"/>
<feature type="compositionally biased region" description="Basic and acidic residues" evidence="1">
    <location>
        <begin position="237"/>
        <end position="246"/>
    </location>
</feature>
<feature type="compositionally biased region" description="Low complexity" evidence="1">
    <location>
        <begin position="676"/>
        <end position="692"/>
    </location>
</feature>
<feature type="region of interest" description="Disordered" evidence="1">
    <location>
        <begin position="813"/>
        <end position="861"/>
    </location>
</feature>
<feature type="region of interest" description="Disordered" evidence="1">
    <location>
        <begin position="63"/>
        <end position="85"/>
    </location>
</feature>
<keyword evidence="2" id="KW-1185">Reference proteome</keyword>
<feature type="compositionally biased region" description="Low complexity" evidence="1">
    <location>
        <begin position="1"/>
        <end position="13"/>
    </location>
</feature>
<feature type="compositionally biased region" description="Low complexity" evidence="1">
    <location>
        <begin position="818"/>
        <end position="835"/>
    </location>
</feature>
<organism evidence="2 3">
    <name type="scientific">Hyalella azteca</name>
    <name type="common">Amphipod</name>
    <dbReference type="NCBI Taxonomy" id="294128"/>
    <lineage>
        <taxon>Eukaryota</taxon>
        <taxon>Metazoa</taxon>
        <taxon>Ecdysozoa</taxon>
        <taxon>Arthropoda</taxon>
        <taxon>Crustacea</taxon>
        <taxon>Multicrustacea</taxon>
        <taxon>Malacostraca</taxon>
        <taxon>Eumalacostraca</taxon>
        <taxon>Peracarida</taxon>
        <taxon>Amphipoda</taxon>
        <taxon>Senticaudata</taxon>
        <taxon>Talitrida</taxon>
        <taxon>Talitroidea</taxon>
        <taxon>Hyalellidae</taxon>
        <taxon>Hyalella</taxon>
    </lineage>
</organism>
<dbReference type="RefSeq" id="XP_047735874.1">
    <property type="nucleotide sequence ID" value="XM_047879918.1"/>
</dbReference>
<reference evidence="3" key="1">
    <citation type="submission" date="2025-08" db="UniProtKB">
        <authorList>
            <consortium name="RefSeq"/>
        </authorList>
    </citation>
    <scope>IDENTIFICATION</scope>
    <source>
        <tissue evidence="3">Whole organism</tissue>
    </source>
</reference>
<evidence type="ECO:0000256" key="1">
    <source>
        <dbReference type="SAM" id="MobiDB-lite"/>
    </source>
</evidence>
<dbReference type="KEGG" id="hazt:125177692"/>
<feature type="region of interest" description="Disordered" evidence="1">
    <location>
        <begin position="237"/>
        <end position="259"/>
    </location>
</feature>